<protein>
    <submittedName>
        <fullName evidence="2">Serine/threonine kinase</fullName>
    </submittedName>
</protein>
<dbReference type="Gene3D" id="1.10.510.10">
    <property type="entry name" value="Transferase(Phosphotransferase) domain 1"/>
    <property type="match status" value="1"/>
</dbReference>
<evidence type="ECO:0000313" key="2">
    <source>
        <dbReference type="EMBL" id="KAF1915527.1"/>
    </source>
</evidence>
<name>A0A6A5QNB2_AMPQU</name>
<dbReference type="Proteomes" id="UP000800096">
    <property type="component" value="Unassembled WGS sequence"/>
</dbReference>
<keyword evidence="2" id="KW-0808">Transferase</keyword>
<dbReference type="InterPro" id="IPR050167">
    <property type="entry name" value="Ser_Thr_protein_kinase"/>
</dbReference>
<keyword evidence="2" id="KW-0418">Kinase</keyword>
<dbReference type="InterPro" id="IPR011009">
    <property type="entry name" value="Kinase-like_dom_sf"/>
</dbReference>
<dbReference type="PROSITE" id="PS50011">
    <property type="entry name" value="PROTEIN_KINASE_DOM"/>
    <property type="match status" value="1"/>
</dbReference>
<feature type="non-terminal residue" evidence="2">
    <location>
        <position position="1"/>
    </location>
</feature>
<dbReference type="InterPro" id="IPR008271">
    <property type="entry name" value="Ser/Thr_kinase_AS"/>
</dbReference>
<feature type="non-terminal residue" evidence="2">
    <location>
        <position position="242"/>
    </location>
</feature>
<dbReference type="GO" id="GO:0004672">
    <property type="term" value="F:protein kinase activity"/>
    <property type="evidence" value="ECO:0007669"/>
    <property type="project" value="InterPro"/>
</dbReference>
<feature type="domain" description="Protein kinase" evidence="1">
    <location>
        <begin position="49"/>
        <end position="242"/>
    </location>
</feature>
<gene>
    <name evidence="2" type="ORF">BDU57DRAFT_416950</name>
</gene>
<dbReference type="Pfam" id="PF00069">
    <property type="entry name" value="Pkinase"/>
    <property type="match status" value="1"/>
</dbReference>
<dbReference type="AlphaFoldDB" id="A0A6A5QNB2"/>
<proteinExistence type="predicted"/>
<dbReference type="SMART" id="SM00220">
    <property type="entry name" value="S_TKc"/>
    <property type="match status" value="1"/>
</dbReference>
<dbReference type="PANTHER" id="PTHR23257">
    <property type="entry name" value="SERINE-THREONINE PROTEIN KINASE"/>
    <property type="match status" value="1"/>
</dbReference>
<evidence type="ECO:0000259" key="1">
    <source>
        <dbReference type="PROSITE" id="PS50011"/>
    </source>
</evidence>
<dbReference type="SUPFAM" id="SSF56112">
    <property type="entry name" value="Protein kinase-like (PK-like)"/>
    <property type="match status" value="1"/>
</dbReference>
<accession>A0A6A5QNB2</accession>
<dbReference type="GO" id="GO:0005524">
    <property type="term" value="F:ATP binding"/>
    <property type="evidence" value="ECO:0007669"/>
    <property type="project" value="InterPro"/>
</dbReference>
<dbReference type="InterPro" id="IPR000719">
    <property type="entry name" value="Prot_kinase_dom"/>
</dbReference>
<dbReference type="OrthoDB" id="4062651at2759"/>
<dbReference type="PROSITE" id="PS00108">
    <property type="entry name" value="PROTEIN_KINASE_ST"/>
    <property type="match status" value="1"/>
</dbReference>
<dbReference type="EMBL" id="ML979136">
    <property type="protein sequence ID" value="KAF1915527.1"/>
    <property type="molecule type" value="Genomic_DNA"/>
</dbReference>
<evidence type="ECO:0000313" key="3">
    <source>
        <dbReference type="Proteomes" id="UP000800096"/>
    </source>
</evidence>
<reference evidence="2" key="1">
    <citation type="journal article" date="2020" name="Stud. Mycol.">
        <title>101 Dothideomycetes genomes: a test case for predicting lifestyles and emergence of pathogens.</title>
        <authorList>
            <person name="Haridas S."/>
            <person name="Albert R."/>
            <person name="Binder M."/>
            <person name="Bloem J."/>
            <person name="Labutti K."/>
            <person name="Salamov A."/>
            <person name="Andreopoulos B."/>
            <person name="Baker S."/>
            <person name="Barry K."/>
            <person name="Bills G."/>
            <person name="Bluhm B."/>
            <person name="Cannon C."/>
            <person name="Castanera R."/>
            <person name="Culley D."/>
            <person name="Daum C."/>
            <person name="Ezra D."/>
            <person name="Gonzalez J."/>
            <person name="Henrissat B."/>
            <person name="Kuo A."/>
            <person name="Liang C."/>
            <person name="Lipzen A."/>
            <person name="Lutzoni F."/>
            <person name="Magnuson J."/>
            <person name="Mondo S."/>
            <person name="Nolan M."/>
            <person name="Ohm R."/>
            <person name="Pangilinan J."/>
            <person name="Park H.-J."/>
            <person name="Ramirez L."/>
            <person name="Alfaro M."/>
            <person name="Sun H."/>
            <person name="Tritt A."/>
            <person name="Yoshinaga Y."/>
            <person name="Zwiers L.-H."/>
            <person name="Turgeon B."/>
            <person name="Goodwin S."/>
            <person name="Spatafora J."/>
            <person name="Crous P."/>
            <person name="Grigoriev I."/>
        </authorList>
    </citation>
    <scope>NUCLEOTIDE SEQUENCE</scope>
    <source>
        <strain evidence="2">HMLAC05119</strain>
    </source>
</reference>
<organism evidence="2 3">
    <name type="scientific">Ampelomyces quisqualis</name>
    <name type="common">Powdery mildew agent</name>
    <dbReference type="NCBI Taxonomy" id="50730"/>
    <lineage>
        <taxon>Eukaryota</taxon>
        <taxon>Fungi</taxon>
        <taxon>Dikarya</taxon>
        <taxon>Ascomycota</taxon>
        <taxon>Pezizomycotina</taxon>
        <taxon>Dothideomycetes</taxon>
        <taxon>Pleosporomycetidae</taxon>
        <taxon>Pleosporales</taxon>
        <taxon>Pleosporineae</taxon>
        <taxon>Phaeosphaeriaceae</taxon>
        <taxon>Ampelomyces</taxon>
    </lineage>
</organism>
<sequence length="242" mass="27793">IIQSELLDEDHKHAILHSSKDGSLWYALTAVPLRQDQTTNPWLWDAPPVKLDLTRAYPAFNAVNMSLANTDTSAYTKKIDLLQQPTALFQPPWNRDITLREIRTCEVLKRSHHPNVCYYRGVYVDKGLVIGLVFDRYDMTLRDMLYNGHAINIAKCIQDIKRGIEYIHSLALVHCDIKPENIFVDLQSHRFVVGDFDSVHCEGTTLTLKCGTQGWVPEDEDSNNTAKYDIDWYSLAMIQAWL</sequence>
<keyword evidence="3" id="KW-1185">Reference proteome</keyword>